<proteinExistence type="predicted"/>
<dbReference type="InterPro" id="IPR036390">
    <property type="entry name" value="WH_DNA-bd_sf"/>
</dbReference>
<dbReference type="SUPFAM" id="SSF46785">
    <property type="entry name" value="Winged helix' DNA-binding domain"/>
    <property type="match status" value="1"/>
</dbReference>
<dbReference type="Gene3D" id="1.10.10.10">
    <property type="entry name" value="Winged helix-like DNA-binding domain superfamily/Winged helix DNA-binding domain"/>
    <property type="match status" value="1"/>
</dbReference>
<dbReference type="AlphaFoldDB" id="A0A6L7F3W7"/>
<dbReference type="SMART" id="SM00347">
    <property type="entry name" value="HTH_MARR"/>
    <property type="match status" value="1"/>
</dbReference>
<feature type="domain" description="HTH marR-type" evidence="4">
    <location>
        <begin position="22"/>
        <end position="157"/>
    </location>
</feature>
<keyword evidence="1" id="KW-0805">Transcription regulation</keyword>
<name>A0A6L7F3W7_9ACTN</name>
<dbReference type="PRINTS" id="PR00598">
    <property type="entry name" value="HTHMARR"/>
</dbReference>
<keyword evidence="6" id="KW-1185">Reference proteome</keyword>
<dbReference type="PANTHER" id="PTHR42756">
    <property type="entry name" value="TRANSCRIPTIONAL REGULATOR, MARR"/>
    <property type="match status" value="1"/>
</dbReference>
<dbReference type="InterPro" id="IPR023187">
    <property type="entry name" value="Tscrpt_reg_MarR-type_CS"/>
</dbReference>
<evidence type="ECO:0000256" key="1">
    <source>
        <dbReference type="ARBA" id="ARBA00023015"/>
    </source>
</evidence>
<sequence>MDRVDLIQAAWARERPDLDVSPLGVIGRLHRLGVLLTEELLTVYRRHGLGEGEFDVLATLRRSGPDHALAPGELAAHTMVTSGAVSKRLDRLERDGLVSRTRDDGDGRGRVVRLTEAGRRVIDAAFAEHLANEERLLTELDPGDRELLAELLGRWLSRVEPVTD</sequence>
<accession>A0A6L7F3W7</accession>
<comment type="caution">
    <text evidence="5">The sequence shown here is derived from an EMBL/GenBank/DDBJ whole genome shotgun (WGS) entry which is preliminary data.</text>
</comment>
<dbReference type="GO" id="GO:0003700">
    <property type="term" value="F:DNA-binding transcription factor activity"/>
    <property type="evidence" value="ECO:0007669"/>
    <property type="project" value="InterPro"/>
</dbReference>
<dbReference type="GO" id="GO:0003677">
    <property type="term" value="F:DNA binding"/>
    <property type="evidence" value="ECO:0007669"/>
    <property type="project" value="UniProtKB-KW"/>
</dbReference>
<dbReference type="RefSeq" id="WP_160879832.1">
    <property type="nucleotide sequence ID" value="NZ_WUEK01000016.1"/>
</dbReference>
<gene>
    <name evidence="5" type="ORF">GRQ65_20310</name>
</gene>
<evidence type="ECO:0000313" key="6">
    <source>
        <dbReference type="Proteomes" id="UP000473325"/>
    </source>
</evidence>
<evidence type="ECO:0000256" key="2">
    <source>
        <dbReference type="ARBA" id="ARBA00023125"/>
    </source>
</evidence>
<dbReference type="Pfam" id="PF12802">
    <property type="entry name" value="MarR_2"/>
    <property type="match status" value="1"/>
</dbReference>
<dbReference type="CDD" id="cd00090">
    <property type="entry name" value="HTH_ARSR"/>
    <property type="match status" value="1"/>
</dbReference>
<dbReference type="InterPro" id="IPR036388">
    <property type="entry name" value="WH-like_DNA-bd_sf"/>
</dbReference>
<dbReference type="EMBL" id="WUEK01000016">
    <property type="protein sequence ID" value="MXG91891.1"/>
    <property type="molecule type" value="Genomic_DNA"/>
</dbReference>
<evidence type="ECO:0000259" key="4">
    <source>
        <dbReference type="PROSITE" id="PS50995"/>
    </source>
</evidence>
<keyword evidence="2" id="KW-0238">DNA-binding</keyword>
<evidence type="ECO:0000256" key="3">
    <source>
        <dbReference type="ARBA" id="ARBA00023163"/>
    </source>
</evidence>
<dbReference type="PROSITE" id="PS50995">
    <property type="entry name" value="HTH_MARR_2"/>
    <property type="match status" value="1"/>
</dbReference>
<dbReference type="InterPro" id="IPR000835">
    <property type="entry name" value="HTH_MarR-typ"/>
</dbReference>
<protein>
    <submittedName>
        <fullName evidence="5">MarR family transcriptional regulator</fullName>
    </submittedName>
</protein>
<dbReference type="PROSITE" id="PS01117">
    <property type="entry name" value="HTH_MARR_1"/>
    <property type="match status" value="1"/>
</dbReference>
<organism evidence="5 6">
    <name type="scientific">Nocardioides flavescens</name>
    <dbReference type="NCBI Taxonomy" id="2691959"/>
    <lineage>
        <taxon>Bacteria</taxon>
        <taxon>Bacillati</taxon>
        <taxon>Actinomycetota</taxon>
        <taxon>Actinomycetes</taxon>
        <taxon>Propionibacteriales</taxon>
        <taxon>Nocardioidaceae</taxon>
        <taxon>Nocardioides</taxon>
    </lineage>
</organism>
<reference evidence="5 6" key="1">
    <citation type="submission" date="2019-12" db="EMBL/GenBank/DDBJ databases">
        <authorList>
            <person name="Kun Z."/>
        </authorList>
    </citation>
    <scope>NUCLEOTIDE SEQUENCE [LARGE SCALE GENOMIC DNA]</scope>
    <source>
        <strain evidence="5 6">YIM 123512</strain>
    </source>
</reference>
<dbReference type="Proteomes" id="UP000473325">
    <property type="component" value="Unassembled WGS sequence"/>
</dbReference>
<dbReference type="InterPro" id="IPR011991">
    <property type="entry name" value="ArsR-like_HTH"/>
</dbReference>
<evidence type="ECO:0000313" key="5">
    <source>
        <dbReference type="EMBL" id="MXG91891.1"/>
    </source>
</evidence>
<dbReference type="PANTHER" id="PTHR42756:SF1">
    <property type="entry name" value="TRANSCRIPTIONAL REPRESSOR OF EMRAB OPERON"/>
    <property type="match status" value="1"/>
</dbReference>
<keyword evidence="3" id="KW-0804">Transcription</keyword>